<dbReference type="EMBL" id="JAEPRD010000121">
    <property type="protein sequence ID" value="KAG2197831.1"/>
    <property type="molecule type" value="Genomic_DNA"/>
</dbReference>
<dbReference type="PRINTS" id="PR00405">
    <property type="entry name" value="REVINTRACTNG"/>
</dbReference>
<comment type="caution">
    <text evidence="9">The sequence shown here is derived from an EMBL/GenBank/DDBJ whole genome shotgun (WGS) entry which is preliminary data.</text>
</comment>
<dbReference type="CDD" id="cd13250">
    <property type="entry name" value="PH_ACAP"/>
    <property type="match status" value="1"/>
</dbReference>
<dbReference type="GO" id="GO:0008270">
    <property type="term" value="F:zinc ion binding"/>
    <property type="evidence" value="ECO:0007669"/>
    <property type="project" value="UniProtKB-KW"/>
</dbReference>
<evidence type="ECO:0000256" key="5">
    <source>
        <dbReference type="PROSITE-ProRule" id="PRU00023"/>
    </source>
</evidence>
<dbReference type="SUPFAM" id="SSF50729">
    <property type="entry name" value="PH domain-like"/>
    <property type="match status" value="1"/>
</dbReference>
<dbReference type="Gene3D" id="1.10.220.150">
    <property type="entry name" value="Arf GTPase activating protein"/>
    <property type="match status" value="1"/>
</dbReference>
<dbReference type="InterPro" id="IPR027267">
    <property type="entry name" value="AH/BAR_dom_sf"/>
</dbReference>
<dbReference type="Pfam" id="PF12796">
    <property type="entry name" value="Ank_2"/>
    <property type="match status" value="1"/>
</dbReference>
<gene>
    <name evidence="9" type="ORF">INT47_009712</name>
</gene>
<dbReference type="PROSITE" id="PS50088">
    <property type="entry name" value="ANK_REPEAT"/>
    <property type="match status" value="2"/>
</dbReference>
<keyword evidence="5" id="KW-0040">ANK repeat</keyword>
<evidence type="ECO:0000256" key="1">
    <source>
        <dbReference type="ARBA" id="ARBA00022468"/>
    </source>
</evidence>
<dbReference type="SUPFAM" id="SSF48403">
    <property type="entry name" value="Ankyrin repeat"/>
    <property type="match status" value="1"/>
</dbReference>
<feature type="repeat" description="ANK" evidence="5">
    <location>
        <begin position="598"/>
        <end position="630"/>
    </location>
</feature>
<dbReference type="InterPro" id="IPR038508">
    <property type="entry name" value="ArfGAP_dom_sf"/>
</dbReference>
<accession>A0A8H7QSE8</accession>
<evidence type="ECO:0000313" key="10">
    <source>
        <dbReference type="Proteomes" id="UP000603453"/>
    </source>
</evidence>
<dbReference type="Gene3D" id="1.25.40.20">
    <property type="entry name" value="Ankyrin repeat-containing domain"/>
    <property type="match status" value="1"/>
</dbReference>
<protein>
    <recommendedName>
        <fullName evidence="11">ArfGap-domain-containing protein</fullName>
    </recommendedName>
</protein>
<dbReference type="InterPro" id="IPR004148">
    <property type="entry name" value="BAR_dom"/>
</dbReference>
<dbReference type="Proteomes" id="UP000603453">
    <property type="component" value="Unassembled WGS sequence"/>
</dbReference>
<keyword evidence="2" id="KW-0479">Metal-binding</keyword>
<dbReference type="SUPFAM" id="SSF57863">
    <property type="entry name" value="ArfGap/RecO-like zinc finger"/>
    <property type="match status" value="1"/>
</dbReference>
<dbReference type="Pfam" id="PF01412">
    <property type="entry name" value="ArfGap"/>
    <property type="match status" value="1"/>
</dbReference>
<evidence type="ECO:0000256" key="3">
    <source>
        <dbReference type="ARBA" id="ARBA00022771"/>
    </source>
</evidence>
<feature type="repeat" description="ANK" evidence="5">
    <location>
        <begin position="565"/>
        <end position="597"/>
    </location>
</feature>
<dbReference type="GO" id="GO:0005096">
    <property type="term" value="F:GTPase activator activity"/>
    <property type="evidence" value="ECO:0007669"/>
    <property type="project" value="UniProtKB-KW"/>
</dbReference>
<dbReference type="SMART" id="SM00105">
    <property type="entry name" value="ArfGap"/>
    <property type="match status" value="1"/>
</dbReference>
<dbReference type="InterPro" id="IPR002110">
    <property type="entry name" value="Ankyrin_rpt"/>
</dbReference>
<dbReference type="Gene3D" id="2.30.29.30">
    <property type="entry name" value="Pleckstrin-homology domain (PH domain)/Phosphotyrosine-binding domain (PTB)"/>
    <property type="match status" value="1"/>
</dbReference>
<dbReference type="GO" id="GO:0005737">
    <property type="term" value="C:cytoplasm"/>
    <property type="evidence" value="ECO:0007669"/>
    <property type="project" value="InterPro"/>
</dbReference>
<evidence type="ECO:0000256" key="6">
    <source>
        <dbReference type="PROSITE-ProRule" id="PRU00288"/>
    </source>
</evidence>
<dbReference type="Pfam" id="PF16746">
    <property type="entry name" value="BAR_3"/>
    <property type="match status" value="1"/>
</dbReference>
<feature type="domain" description="Arf-GAP" evidence="8">
    <location>
        <begin position="405"/>
        <end position="528"/>
    </location>
</feature>
<dbReference type="InterPro" id="IPR036770">
    <property type="entry name" value="Ankyrin_rpt-contain_sf"/>
</dbReference>
<evidence type="ECO:0000259" key="7">
    <source>
        <dbReference type="PROSITE" id="PS50003"/>
    </source>
</evidence>
<dbReference type="Gene3D" id="1.20.1270.60">
    <property type="entry name" value="Arfaptin homology (AH) domain/BAR domain"/>
    <property type="match status" value="1"/>
</dbReference>
<evidence type="ECO:0000256" key="2">
    <source>
        <dbReference type="ARBA" id="ARBA00022723"/>
    </source>
</evidence>
<dbReference type="InterPro" id="IPR037278">
    <property type="entry name" value="ARFGAP/RecO"/>
</dbReference>
<keyword evidence="10" id="KW-1185">Reference proteome</keyword>
<dbReference type="FunFam" id="1.10.220.150:FF:000009">
    <property type="entry name" value="stromal membrane-associated protein 1 isoform X1"/>
    <property type="match status" value="1"/>
</dbReference>
<name>A0A8H7QSE8_9FUNG</name>
<evidence type="ECO:0008006" key="11">
    <source>
        <dbReference type="Google" id="ProtNLM"/>
    </source>
</evidence>
<dbReference type="PANTHER" id="PTHR23180">
    <property type="entry name" value="CENTAURIN/ARF"/>
    <property type="match status" value="1"/>
</dbReference>
<dbReference type="PROSITE" id="PS50115">
    <property type="entry name" value="ARFGAP"/>
    <property type="match status" value="1"/>
</dbReference>
<dbReference type="PANTHER" id="PTHR23180:SF160">
    <property type="entry name" value="ADP-RIBOSYLATION FACTOR GTPASE-ACTIVATING PROTEIN EFFECTOR PROTEIN 1"/>
    <property type="match status" value="1"/>
</dbReference>
<evidence type="ECO:0000259" key="8">
    <source>
        <dbReference type="PROSITE" id="PS50115"/>
    </source>
</evidence>
<dbReference type="Pfam" id="PF00169">
    <property type="entry name" value="PH"/>
    <property type="match status" value="1"/>
</dbReference>
<dbReference type="PROSITE" id="PS50297">
    <property type="entry name" value="ANK_REP_REGION"/>
    <property type="match status" value="1"/>
</dbReference>
<proteinExistence type="predicted"/>
<evidence type="ECO:0000256" key="4">
    <source>
        <dbReference type="ARBA" id="ARBA00022833"/>
    </source>
</evidence>
<dbReference type="InterPro" id="IPR011993">
    <property type="entry name" value="PH-like_dom_sf"/>
</dbReference>
<keyword evidence="4" id="KW-0862">Zinc</keyword>
<dbReference type="InterPro" id="IPR001849">
    <property type="entry name" value="PH_domain"/>
</dbReference>
<dbReference type="PROSITE" id="PS50003">
    <property type="entry name" value="PH_DOMAIN"/>
    <property type="match status" value="1"/>
</dbReference>
<sequence length="725" mass="82731">MPALDIRGCLDDSPTFRKRIQSHEESINNFELSLKTLIKLTRSQVDLSSTYSQQQCELAREFMSFAHAQDDPIVAQALEKFGKSITEVEKSRNMLNTHVVDTFITPLDLFVKNTVAPIKELRKKFEKSSDEVDSALSRYMSKKPRDPTLQESAKELADARKLFYKSYMEYVSKLNDIEAKKKVDYMENVLAYMYTESAFHHQGYEILKDLEPYMRDLTGLLHDSRQRYEEDEQEGLLYQKIVEEVAKNAAEEYNPMQTVKSESTANPHKSGYLFERKHGRVYQSWSRKYYSIFDGELICTTRNPKTSSKDEDGSNTYNLRVCSVKLTDAYDRRFCFELISPNRILVLQAENEQDMNEWVSSIRTASQQALNSDNTPRYTQQSPNLRKAAIEASSNAKNEVGDDNRESLKKLRMIPGNDRCADCGVKDPEWACTNLGIIVCIECSGIHRSLGVHVSKVRSVILDKWESDTVQVMLCLGNNIGNSIYEESVPIDMESFRINPDSTRGDRDLWIIEKYVKRSFVKPSELDQENLDKAFWNAVVAQDFETSLRRLAQGAHVDYKNPDDGLKTALHKVVQENHQVVVEFLLQRLSDINQQDENGWTALHYAASNNNVRLVLALLKRHAKPDIQDASNRTALDIAVDCQSVQAVTALRLFAFDKQHNSSPSSSLDFGFREAMSSFKHLHSERPSLGTSHSAVDLSQTELMVEKSDGILHDDQNSKLLSAEK</sequence>
<keyword evidence="1" id="KW-0343">GTPase activation</keyword>
<dbReference type="SUPFAM" id="SSF103657">
    <property type="entry name" value="BAR/IMD domain-like"/>
    <property type="match status" value="1"/>
</dbReference>
<reference evidence="9" key="1">
    <citation type="submission" date="2020-12" db="EMBL/GenBank/DDBJ databases">
        <title>Metabolic potential, ecology and presence of endohyphal bacteria is reflected in genomic diversity of Mucoromycotina.</title>
        <authorList>
            <person name="Muszewska A."/>
            <person name="Okrasinska A."/>
            <person name="Steczkiewicz K."/>
            <person name="Drgas O."/>
            <person name="Orlowska M."/>
            <person name="Perlinska-Lenart U."/>
            <person name="Aleksandrzak-Piekarczyk T."/>
            <person name="Szatraj K."/>
            <person name="Zielenkiewicz U."/>
            <person name="Pilsyk S."/>
            <person name="Malc E."/>
            <person name="Mieczkowski P."/>
            <person name="Kruszewska J.S."/>
            <person name="Biernat P."/>
            <person name="Pawlowska J."/>
        </authorList>
    </citation>
    <scope>NUCLEOTIDE SEQUENCE</scope>
    <source>
        <strain evidence="9">WA0000017839</strain>
    </source>
</reference>
<dbReference type="OrthoDB" id="10266696at2759"/>
<organism evidence="9 10">
    <name type="scientific">Mucor saturninus</name>
    <dbReference type="NCBI Taxonomy" id="64648"/>
    <lineage>
        <taxon>Eukaryota</taxon>
        <taxon>Fungi</taxon>
        <taxon>Fungi incertae sedis</taxon>
        <taxon>Mucoromycota</taxon>
        <taxon>Mucoromycotina</taxon>
        <taxon>Mucoromycetes</taxon>
        <taxon>Mucorales</taxon>
        <taxon>Mucorineae</taxon>
        <taxon>Mucoraceae</taxon>
        <taxon>Mucor</taxon>
    </lineage>
</organism>
<dbReference type="SMART" id="SM00248">
    <property type="entry name" value="ANK"/>
    <property type="match status" value="2"/>
</dbReference>
<evidence type="ECO:0000313" key="9">
    <source>
        <dbReference type="EMBL" id="KAG2197831.1"/>
    </source>
</evidence>
<dbReference type="SMART" id="SM00233">
    <property type="entry name" value="PH"/>
    <property type="match status" value="1"/>
</dbReference>
<dbReference type="AlphaFoldDB" id="A0A8H7QSE8"/>
<dbReference type="InterPro" id="IPR001164">
    <property type="entry name" value="ArfGAP_dom"/>
</dbReference>
<keyword evidence="3 6" id="KW-0863">Zinc-finger</keyword>
<dbReference type="InterPro" id="IPR045258">
    <property type="entry name" value="ACAP1/2/3-like"/>
</dbReference>
<feature type="domain" description="PH" evidence="7">
    <location>
        <begin position="266"/>
        <end position="367"/>
    </location>
</feature>